<dbReference type="GO" id="GO:0016020">
    <property type="term" value="C:membrane"/>
    <property type="evidence" value="ECO:0007669"/>
    <property type="project" value="TreeGrafter"/>
</dbReference>
<sequence>MTSKTEPAGIRWTSQDGLDLFARDYGPAAAAGIPVICIPGLTRNSLDYEDVAPWLAARGRRTLAVDLRGRGRSASGDPARYRLPVYAADIVALADHVGIDRFHILGTSLGGMVAMQMARTHLHRLAGAVLNDIGPTIEKAGIARISGYASSAPAVTDWDGAVAYARHIAGDVFPHYTDSDWQRFAARMFVETPEGRLQPTYDPAVAAQAPSWLMPLARFVMWRNFRRLARNRPALVLRGEHSDILSRRTLTRMAACSSSVSAREIPGAGHTPDLSEPDSRTALAGFFDAVE</sequence>
<name>A0A9W6IMW8_9PROT</name>
<dbReference type="InterPro" id="IPR029058">
    <property type="entry name" value="AB_hydrolase_fold"/>
</dbReference>
<reference evidence="2" key="1">
    <citation type="journal article" date="2014" name="Int. J. Syst. Evol. Microbiol.">
        <title>Complete genome sequence of Corynebacterium casei LMG S-19264T (=DSM 44701T), isolated from a smear-ripened cheese.</title>
        <authorList>
            <consortium name="US DOE Joint Genome Institute (JGI-PGF)"/>
            <person name="Walter F."/>
            <person name="Albersmeier A."/>
            <person name="Kalinowski J."/>
            <person name="Ruckert C."/>
        </authorList>
    </citation>
    <scope>NUCLEOTIDE SEQUENCE</scope>
    <source>
        <strain evidence="2">VKM B-1513</strain>
    </source>
</reference>
<reference evidence="2" key="2">
    <citation type="submission" date="2023-01" db="EMBL/GenBank/DDBJ databases">
        <authorList>
            <person name="Sun Q."/>
            <person name="Evtushenko L."/>
        </authorList>
    </citation>
    <scope>NUCLEOTIDE SEQUENCE</scope>
    <source>
        <strain evidence="2">VKM B-1513</strain>
    </source>
</reference>
<dbReference type="Gene3D" id="3.40.50.1820">
    <property type="entry name" value="alpha/beta hydrolase"/>
    <property type="match status" value="1"/>
</dbReference>
<comment type="caution">
    <text evidence="2">The sequence shown here is derived from an EMBL/GenBank/DDBJ whole genome shotgun (WGS) entry which is preliminary data.</text>
</comment>
<evidence type="ECO:0000259" key="1">
    <source>
        <dbReference type="Pfam" id="PF00561"/>
    </source>
</evidence>
<dbReference type="Proteomes" id="UP001143486">
    <property type="component" value="Unassembled WGS sequence"/>
</dbReference>
<protein>
    <submittedName>
        <fullName evidence="2">Alpha/beta hydrolase</fullName>
    </submittedName>
</protein>
<dbReference type="PANTHER" id="PTHR43798:SF33">
    <property type="entry name" value="HYDROLASE, PUTATIVE (AFU_ORTHOLOGUE AFUA_2G14860)-RELATED"/>
    <property type="match status" value="1"/>
</dbReference>
<dbReference type="GO" id="GO:0016787">
    <property type="term" value="F:hydrolase activity"/>
    <property type="evidence" value="ECO:0007669"/>
    <property type="project" value="UniProtKB-KW"/>
</dbReference>
<dbReference type="RefSeq" id="WP_271186831.1">
    <property type="nucleotide sequence ID" value="NZ_BSFE01000005.1"/>
</dbReference>
<proteinExistence type="predicted"/>
<dbReference type="InterPro" id="IPR050266">
    <property type="entry name" value="AB_hydrolase_sf"/>
</dbReference>
<keyword evidence="3" id="KW-1185">Reference proteome</keyword>
<dbReference type="Pfam" id="PF00561">
    <property type="entry name" value="Abhydrolase_1"/>
    <property type="match status" value="1"/>
</dbReference>
<organism evidence="2 3">
    <name type="scientific">Maricaulis virginensis</name>
    <dbReference type="NCBI Taxonomy" id="144022"/>
    <lineage>
        <taxon>Bacteria</taxon>
        <taxon>Pseudomonadati</taxon>
        <taxon>Pseudomonadota</taxon>
        <taxon>Alphaproteobacteria</taxon>
        <taxon>Maricaulales</taxon>
        <taxon>Maricaulaceae</taxon>
        <taxon>Maricaulis</taxon>
    </lineage>
</organism>
<keyword evidence="2" id="KW-0378">Hydrolase</keyword>
<evidence type="ECO:0000313" key="2">
    <source>
        <dbReference type="EMBL" id="GLK52462.1"/>
    </source>
</evidence>
<gene>
    <name evidence="2" type="ORF">GCM10017621_19700</name>
</gene>
<dbReference type="AlphaFoldDB" id="A0A9W6IMW8"/>
<dbReference type="SUPFAM" id="SSF53474">
    <property type="entry name" value="alpha/beta-Hydrolases"/>
    <property type="match status" value="1"/>
</dbReference>
<dbReference type="EMBL" id="BSFE01000005">
    <property type="protein sequence ID" value="GLK52462.1"/>
    <property type="molecule type" value="Genomic_DNA"/>
</dbReference>
<feature type="domain" description="AB hydrolase-1" evidence="1">
    <location>
        <begin position="34"/>
        <end position="271"/>
    </location>
</feature>
<evidence type="ECO:0000313" key="3">
    <source>
        <dbReference type="Proteomes" id="UP001143486"/>
    </source>
</evidence>
<dbReference type="PANTHER" id="PTHR43798">
    <property type="entry name" value="MONOACYLGLYCEROL LIPASE"/>
    <property type="match status" value="1"/>
</dbReference>
<dbReference type="InterPro" id="IPR000073">
    <property type="entry name" value="AB_hydrolase_1"/>
</dbReference>
<accession>A0A9W6IMW8</accession>